<evidence type="ECO:0000313" key="2">
    <source>
        <dbReference type="Proteomes" id="UP000002743"/>
    </source>
</evidence>
<dbReference type="Proteomes" id="UP000002743">
    <property type="component" value="Chromosome"/>
</dbReference>
<protein>
    <submittedName>
        <fullName evidence="1">Uncharacterized protein</fullName>
    </submittedName>
</protein>
<organism evidence="1 2">
    <name type="scientific">Methylovorus glucosotrophus (strain SIP3-4)</name>
    <dbReference type="NCBI Taxonomy" id="582744"/>
    <lineage>
        <taxon>Bacteria</taxon>
        <taxon>Pseudomonadati</taxon>
        <taxon>Pseudomonadota</taxon>
        <taxon>Betaproteobacteria</taxon>
        <taxon>Nitrosomonadales</taxon>
        <taxon>Methylophilaceae</taxon>
        <taxon>Methylovorus</taxon>
    </lineage>
</organism>
<accession>C6XB44</accession>
<keyword evidence="2" id="KW-1185">Reference proteome</keyword>
<dbReference type="STRING" id="582744.Msip34_2577"/>
<reference evidence="2" key="1">
    <citation type="submission" date="2009-07" db="EMBL/GenBank/DDBJ databases">
        <title>Complete sequence of chromosome of Methylovorus sp. SIP3-4.</title>
        <authorList>
            <person name="Lucas S."/>
            <person name="Copeland A."/>
            <person name="Lapidus A."/>
            <person name="Glavina del Rio T."/>
            <person name="Tice H."/>
            <person name="Bruce D."/>
            <person name="Goodwin L."/>
            <person name="Pitluck S."/>
            <person name="Clum A."/>
            <person name="Larimer F."/>
            <person name="Land M."/>
            <person name="Hauser L."/>
            <person name="Kyrpides N."/>
            <person name="Mikhailova N."/>
            <person name="Kayluzhnaya M."/>
            <person name="Chistoserdova L."/>
        </authorList>
    </citation>
    <scope>NUCLEOTIDE SEQUENCE [LARGE SCALE GENOMIC DNA]</scope>
    <source>
        <strain evidence="2">SIP3-4</strain>
    </source>
</reference>
<evidence type="ECO:0000313" key="1">
    <source>
        <dbReference type="EMBL" id="ACT51814.1"/>
    </source>
</evidence>
<dbReference type="HOGENOM" id="CLU_2330553_0_0_4"/>
<dbReference type="RefSeq" id="WP_015831055.1">
    <property type="nucleotide sequence ID" value="NC_012969.1"/>
</dbReference>
<reference evidence="1 2" key="2">
    <citation type="journal article" date="2011" name="J. Bacteriol.">
        <title>Genomes of three methylotrophs from a single niche uncover genetic and metabolic divergence of Methylophilaceae.</title>
        <authorList>
            <person name="Lapidus A."/>
            <person name="Clum A."/>
            <person name="Labutti K."/>
            <person name="Kaluzhnaya M.G."/>
            <person name="Lim S."/>
            <person name="Beck D.A."/>
            <person name="Glavina Del Rio T."/>
            <person name="Nolan M."/>
            <person name="Mavromatis K."/>
            <person name="Huntemann M."/>
            <person name="Lucas S."/>
            <person name="Lidstrom M.E."/>
            <person name="Ivanova N."/>
            <person name="Chistoserdova L."/>
        </authorList>
    </citation>
    <scope>NUCLEOTIDE SEQUENCE [LARGE SCALE GENOMIC DNA]</scope>
    <source>
        <strain evidence="1 2">SIP3-4</strain>
    </source>
</reference>
<proteinExistence type="predicted"/>
<dbReference type="EMBL" id="CP001674">
    <property type="protein sequence ID" value="ACT51814.1"/>
    <property type="molecule type" value="Genomic_DNA"/>
</dbReference>
<gene>
    <name evidence="1" type="ordered locus">Msip34_2577</name>
</gene>
<sequence length="98" mass="10115">MTAENSLPIVSIRIFFTSDTLDEEGIPSIYRSYQISGRAALPNEAPSGYGVAKVAPLSDDAPALVPDEVQAPGGAEGAIAAAIEQLKMLNPGLECKGA</sequence>
<dbReference type="KEGG" id="mei:Msip34_2577"/>
<name>C6XB44_METGS</name>
<dbReference type="AlphaFoldDB" id="C6XB44"/>